<evidence type="ECO:0000313" key="3">
    <source>
        <dbReference type="Proteomes" id="UP001283361"/>
    </source>
</evidence>
<comment type="caution">
    <text evidence="2">The sequence shown here is derived from an EMBL/GenBank/DDBJ whole genome shotgun (WGS) entry which is preliminary data.</text>
</comment>
<keyword evidence="3" id="KW-1185">Reference proteome</keyword>
<dbReference type="AlphaFoldDB" id="A0AAE1DWT9"/>
<evidence type="ECO:0000256" key="1">
    <source>
        <dbReference type="SAM" id="MobiDB-lite"/>
    </source>
</evidence>
<accession>A0AAE1DWT9</accession>
<feature type="compositionally biased region" description="Low complexity" evidence="1">
    <location>
        <begin position="42"/>
        <end position="57"/>
    </location>
</feature>
<dbReference type="EMBL" id="JAWDGP010002147">
    <property type="protein sequence ID" value="KAK3785280.1"/>
    <property type="molecule type" value="Genomic_DNA"/>
</dbReference>
<evidence type="ECO:0000313" key="2">
    <source>
        <dbReference type="EMBL" id="KAK3785280.1"/>
    </source>
</evidence>
<name>A0AAE1DWT9_9GAST</name>
<feature type="region of interest" description="Disordered" evidence="1">
    <location>
        <begin position="18"/>
        <end position="69"/>
    </location>
</feature>
<gene>
    <name evidence="2" type="ORF">RRG08_028583</name>
</gene>
<protein>
    <submittedName>
        <fullName evidence="2">Uncharacterized protein</fullName>
    </submittedName>
</protein>
<sequence length="114" mass="12723">MFETEFLMSHIKWQHHEGLAGGSRRYSGGHMHGIRRSESKSGTRTGSSTSTIASAKTLGFPFKTPPSLRPLQIRKSHGLTVGSAEIQIDSLDRKTERVIRKKEHHAKFAEAVIK</sequence>
<reference evidence="2" key="1">
    <citation type="journal article" date="2023" name="G3 (Bethesda)">
        <title>A reference genome for the long-term kleptoplast-retaining sea slug Elysia crispata morphotype clarki.</title>
        <authorList>
            <person name="Eastman K.E."/>
            <person name="Pendleton A.L."/>
            <person name="Shaikh M.A."/>
            <person name="Suttiyut T."/>
            <person name="Ogas R."/>
            <person name="Tomko P."/>
            <person name="Gavelis G."/>
            <person name="Widhalm J.R."/>
            <person name="Wisecaver J.H."/>
        </authorList>
    </citation>
    <scope>NUCLEOTIDE SEQUENCE</scope>
    <source>
        <strain evidence="2">ECLA1</strain>
    </source>
</reference>
<proteinExistence type="predicted"/>
<dbReference type="Proteomes" id="UP001283361">
    <property type="component" value="Unassembled WGS sequence"/>
</dbReference>
<organism evidence="2 3">
    <name type="scientific">Elysia crispata</name>
    <name type="common">lettuce slug</name>
    <dbReference type="NCBI Taxonomy" id="231223"/>
    <lineage>
        <taxon>Eukaryota</taxon>
        <taxon>Metazoa</taxon>
        <taxon>Spiralia</taxon>
        <taxon>Lophotrochozoa</taxon>
        <taxon>Mollusca</taxon>
        <taxon>Gastropoda</taxon>
        <taxon>Heterobranchia</taxon>
        <taxon>Euthyneura</taxon>
        <taxon>Panpulmonata</taxon>
        <taxon>Sacoglossa</taxon>
        <taxon>Placobranchoidea</taxon>
        <taxon>Plakobranchidae</taxon>
        <taxon>Elysia</taxon>
    </lineage>
</organism>